<sequence>MYEKVKSHLLEGSASSLYNNLDVFIEDSEKDLNGGYDRMSFATVSKTNVSLVHYHRNGKITTSQVTNTQSKNCTALQARWCSLGHQDVLVVANFEGFLVYDSDGQLKLFWYSPSSEENLADGKSYCRAITCVSGKFICVGRFDGKVMVIMANKNTFSVCKTLHGHSTPITATDGLNNADNGDKVDFISADDSGTICTYRSSDEFEFVAMIPGSSVPCTSIKLLCNGLIAGGFLTGHIRIFDPVEATMLSEITAHTRAVSCMDATIDKEASLLICGSEDSFIRVWKVTRDDTITVTHEWSASIRDIQICGAKFCDPLGQAFAVSGYDSKEIMQFSRVY</sequence>
<name>A0ABP0GN19_CLALP</name>
<evidence type="ECO:0000256" key="5">
    <source>
        <dbReference type="PROSITE-ProRule" id="PRU00221"/>
    </source>
</evidence>
<evidence type="ECO:0000256" key="1">
    <source>
        <dbReference type="ARBA" id="ARBA00004604"/>
    </source>
</evidence>
<evidence type="ECO:0000313" key="8">
    <source>
        <dbReference type="Proteomes" id="UP001642483"/>
    </source>
</evidence>
<comment type="subcellular location">
    <subcellularLocation>
        <location evidence="1">Nucleus</location>
        <location evidence="1">Nucleolus</location>
    </subcellularLocation>
</comment>
<dbReference type="InterPro" id="IPR036322">
    <property type="entry name" value="WD40_repeat_dom_sf"/>
</dbReference>
<evidence type="ECO:0000313" key="7">
    <source>
        <dbReference type="EMBL" id="CAK8693127.1"/>
    </source>
</evidence>
<evidence type="ECO:0000256" key="4">
    <source>
        <dbReference type="ARBA" id="ARBA00023242"/>
    </source>
</evidence>
<keyword evidence="8" id="KW-1185">Reference proteome</keyword>
<dbReference type="Pfam" id="PF21031">
    <property type="entry name" value="WDR54"/>
    <property type="match status" value="1"/>
</dbReference>
<dbReference type="InterPro" id="IPR001680">
    <property type="entry name" value="WD40_rpt"/>
</dbReference>
<dbReference type="SMART" id="SM00320">
    <property type="entry name" value="WD40"/>
    <property type="match status" value="3"/>
</dbReference>
<proteinExistence type="predicted"/>
<feature type="domain" description="WD repeat-containing protein 54 beta-propeller" evidence="6">
    <location>
        <begin position="4"/>
        <end position="336"/>
    </location>
</feature>
<evidence type="ECO:0000256" key="3">
    <source>
        <dbReference type="ARBA" id="ARBA00022737"/>
    </source>
</evidence>
<dbReference type="Gene3D" id="2.130.10.10">
    <property type="entry name" value="YVTN repeat-like/Quinoprotein amine dehydrogenase"/>
    <property type="match status" value="2"/>
</dbReference>
<keyword evidence="2 5" id="KW-0853">WD repeat</keyword>
<evidence type="ECO:0000256" key="2">
    <source>
        <dbReference type="ARBA" id="ARBA00022574"/>
    </source>
</evidence>
<dbReference type="PANTHER" id="PTHR19924:SF26">
    <property type="entry name" value="U3 SMALL NUCLEOLAR RNA-ASSOCIATED PROTEIN 15 HOMOLOG"/>
    <property type="match status" value="1"/>
</dbReference>
<keyword evidence="4" id="KW-0539">Nucleus</keyword>
<dbReference type="EMBL" id="CAWYQH010000130">
    <property type="protein sequence ID" value="CAK8693127.1"/>
    <property type="molecule type" value="Genomic_DNA"/>
</dbReference>
<comment type="caution">
    <text evidence="7">The sequence shown here is derived from an EMBL/GenBank/DDBJ whole genome shotgun (WGS) entry which is preliminary data.</text>
</comment>
<dbReference type="PANTHER" id="PTHR19924">
    <property type="entry name" value="UTP15 U3 SMALL NUCLEOLAR RNA-ASSOCIATED PROTEIN 15 FAMILY MEMBER"/>
    <property type="match status" value="1"/>
</dbReference>
<dbReference type="PROSITE" id="PS50082">
    <property type="entry name" value="WD_REPEATS_2"/>
    <property type="match status" value="1"/>
</dbReference>
<reference evidence="7 8" key="1">
    <citation type="submission" date="2024-02" db="EMBL/GenBank/DDBJ databases">
        <authorList>
            <person name="Daric V."/>
            <person name="Darras S."/>
        </authorList>
    </citation>
    <scope>NUCLEOTIDE SEQUENCE [LARGE SCALE GENOMIC DNA]</scope>
</reference>
<dbReference type="InterPro" id="IPR049546">
    <property type="entry name" value="WDR54_beta_prop"/>
</dbReference>
<dbReference type="SUPFAM" id="SSF50978">
    <property type="entry name" value="WD40 repeat-like"/>
    <property type="match status" value="1"/>
</dbReference>
<dbReference type="InterPro" id="IPR015943">
    <property type="entry name" value="WD40/YVTN_repeat-like_dom_sf"/>
</dbReference>
<keyword evidence="3" id="KW-0677">Repeat</keyword>
<organism evidence="7 8">
    <name type="scientific">Clavelina lepadiformis</name>
    <name type="common">Light-bulb sea squirt</name>
    <name type="synonym">Ascidia lepadiformis</name>
    <dbReference type="NCBI Taxonomy" id="159417"/>
    <lineage>
        <taxon>Eukaryota</taxon>
        <taxon>Metazoa</taxon>
        <taxon>Chordata</taxon>
        <taxon>Tunicata</taxon>
        <taxon>Ascidiacea</taxon>
        <taxon>Aplousobranchia</taxon>
        <taxon>Clavelinidae</taxon>
        <taxon>Clavelina</taxon>
    </lineage>
</organism>
<dbReference type="Proteomes" id="UP001642483">
    <property type="component" value="Unassembled WGS sequence"/>
</dbReference>
<feature type="repeat" description="WD" evidence="5">
    <location>
        <begin position="251"/>
        <end position="294"/>
    </location>
</feature>
<gene>
    <name evidence="7" type="ORF">CVLEPA_LOCUS26453</name>
</gene>
<protein>
    <recommendedName>
        <fullName evidence="6">WD repeat-containing protein 54 beta-propeller domain-containing protein</fullName>
    </recommendedName>
</protein>
<accession>A0ABP0GN19</accession>
<evidence type="ECO:0000259" key="6">
    <source>
        <dbReference type="Pfam" id="PF21031"/>
    </source>
</evidence>